<evidence type="ECO:0000256" key="1">
    <source>
        <dbReference type="PROSITE-ProRule" id="PRU00520"/>
    </source>
</evidence>
<sequence length="230" mass="26336">MQRVEIIARGEVQRVGFRDVVQKMGRDLGLSGTVENQEPYDVRIVAEGQEDPLKEFVKALRIDEGPIQVRDLDVTWTSATGEFPYFKILRGDWQEELGERFDVAVVLLHRSAQLGEENLAVGKMMLDKQDQMLDKQDQMLDKQDQMLDKQDQMLDKQETSISLLKKINQDTSEIGFIREEVAASRIEARRGKDEIISAIKGSTPDEKYEELRREIAEIKAAIEDLRAKVS</sequence>
<reference evidence="4 5" key="1">
    <citation type="submission" date="2023-03" db="EMBL/GenBank/DDBJ databases">
        <title>Whole genome sequencing of Methanotrichaceae archaeon M04Ac.</title>
        <authorList>
            <person name="Khomyakova M.A."/>
            <person name="Merkel A.Y."/>
            <person name="Slobodkin A.I."/>
        </authorList>
    </citation>
    <scope>NUCLEOTIDE SEQUENCE [LARGE SCALE GENOMIC DNA]</scope>
    <source>
        <strain evidence="4 5">M04Ac</strain>
    </source>
</reference>
<comment type="catalytic activity">
    <reaction evidence="1">
        <text>an acyl phosphate + H2O = a carboxylate + phosphate + H(+)</text>
        <dbReference type="Rhea" id="RHEA:14965"/>
        <dbReference type="ChEBI" id="CHEBI:15377"/>
        <dbReference type="ChEBI" id="CHEBI:15378"/>
        <dbReference type="ChEBI" id="CHEBI:29067"/>
        <dbReference type="ChEBI" id="CHEBI:43474"/>
        <dbReference type="ChEBI" id="CHEBI:59918"/>
        <dbReference type="EC" id="3.6.1.7"/>
    </reaction>
</comment>
<dbReference type="EC" id="3.6.1.7" evidence="1"/>
<evidence type="ECO:0000256" key="2">
    <source>
        <dbReference type="RuleBase" id="RU004168"/>
    </source>
</evidence>
<comment type="caution">
    <text evidence="4">The sequence shown here is derived from an EMBL/GenBank/DDBJ whole genome shotgun (WGS) entry which is preliminary data.</text>
</comment>
<dbReference type="RefSeq" id="WP_316967976.1">
    <property type="nucleotide sequence ID" value="NZ_JARFPL010000003.1"/>
</dbReference>
<organism evidence="4 5">
    <name type="scientific">Candidatus Methanocrinis alkalitolerans</name>
    <dbReference type="NCBI Taxonomy" id="3033395"/>
    <lineage>
        <taxon>Archaea</taxon>
        <taxon>Methanobacteriati</taxon>
        <taxon>Methanobacteriota</taxon>
        <taxon>Stenosarchaea group</taxon>
        <taxon>Methanomicrobia</taxon>
        <taxon>Methanotrichales</taxon>
        <taxon>Methanotrichaceae</taxon>
        <taxon>Methanocrinis</taxon>
    </lineage>
</organism>
<keyword evidence="5" id="KW-1185">Reference proteome</keyword>
<dbReference type="Proteomes" id="UP001215956">
    <property type="component" value="Unassembled WGS sequence"/>
</dbReference>
<dbReference type="PROSITE" id="PS51160">
    <property type="entry name" value="ACYLPHOSPHATASE_3"/>
    <property type="match status" value="1"/>
</dbReference>
<dbReference type="InterPro" id="IPR020456">
    <property type="entry name" value="Acylphosphatase"/>
</dbReference>
<dbReference type="Pfam" id="PF00708">
    <property type="entry name" value="Acylphosphatase"/>
    <property type="match status" value="1"/>
</dbReference>
<dbReference type="SUPFAM" id="SSF54975">
    <property type="entry name" value="Acylphosphatase/BLUF domain-like"/>
    <property type="match status" value="1"/>
</dbReference>
<dbReference type="PANTHER" id="PTHR47268">
    <property type="entry name" value="ACYLPHOSPHATASE"/>
    <property type="match status" value="1"/>
</dbReference>
<dbReference type="GO" id="GO:0003998">
    <property type="term" value="F:acylphosphatase activity"/>
    <property type="evidence" value="ECO:0007669"/>
    <property type="project" value="UniProtKB-EC"/>
</dbReference>
<protein>
    <recommendedName>
        <fullName evidence="1">acylphosphatase</fullName>
        <ecNumber evidence="1">3.6.1.7</ecNumber>
    </recommendedName>
</protein>
<comment type="similarity">
    <text evidence="2">Belongs to the acylphosphatase family.</text>
</comment>
<evidence type="ECO:0000313" key="5">
    <source>
        <dbReference type="Proteomes" id="UP001215956"/>
    </source>
</evidence>
<feature type="domain" description="Acylphosphatase-like" evidence="3">
    <location>
        <begin position="3"/>
        <end position="90"/>
    </location>
</feature>
<keyword evidence="1 4" id="KW-0378">Hydrolase</keyword>
<dbReference type="PANTHER" id="PTHR47268:SF4">
    <property type="entry name" value="ACYLPHOSPHATASE"/>
    <property type="match status" value="1"/>
</dbReference>
<evidence type="ECO:0000313" key="4">
    <source>
        <dbReference type="EMBL" id="MDF0592265.1"/>
    </source>
</evidence>
<name>A0ABT5XC23_9EURY</name>
<dbReference type="InterPro" id="IPR036046">
    <property type="entry name" value="Acylphosphatase-like_dom_sf"/>
</dbReference>
<gene>
    <name evidence="4" type="ORF">P0O24_01535</name>
</gene>
<dbReference type="InterPro" id="IPR001792">
    <property type="entry name" value="Acylphosphatase-like_dom"/>
</dbReference>
<proteinExistence type="inferred from homology"/>
<feature type="active site" evidence="1">
    <location>
        <position position="36"/>
    </location>
</feature>
<dbReference type="Gene3D" id="3.30.70.100">
    <property type="match status" value="1"/>
</dbReference>
<accession>A0ABT5XC23</accession>
<feature type="active site" evidence="1">
    <location>
        <position position="18"/>
    </location>
</feature>
<dbReference type="EMBL" id="JARFPL010000003">
    <property type="protein sequence ID" value="MDF0592265.1"/>
    <property type="molecule type" value="Genomic_DNA"/>
</dbReference>
<evidence type="ECO:0000259" key="3">
    <source>
        <dbReference type="PROSITE" id="PS51160"/>
    </source>
</evidence>